<accession>A0A5D0CRR4</accession>
<reference evidence="9 10" key="1">
    <citation type="submission" date="2019-08" db="EMBL/GenBank/DDBJ databases">
        <title>Genome sequencing of Paenibacillus faecis DSM 23593(T).</title>
        <authorList>
            <person name="Kook J.-K."/>
            <person name="Park S.-N."/>
            <person name="Lim Y.K."/>
        </authorList>
    </citation>
    <scope>NUCLEOTIDE SEQUENCE [LARGE SCALE GENOMIC DNA]</scope>
    <source>
        <strain evidence="9 10">DSM 23593</strain>
    </source>
</reference>
<evidence type="ECO:0000256" key="5">
    <source>
        <dbReference type="ARBA" id="ARBA00022989"/>
    </source>
</evidence>
<dbReference type="InterPro" id="IPR017475">
    <property type="entry name" value="EPS_sugar_tfrase"/>
</dbReference>
<feature type="transmembrane region" description="Helical" evidence="7">
    <location>
        <begin position="20"/>
        <end position="38"/>
    </location>
</feature>
<keyword evidence="10" id="KW-1185">Reference proteome</keyword>
<protein>
    <submittedName>
        <fullName evidence="9">Sugar transferase</fullName>
    </submittedName>
</protein>
<keyword evidence="5 7" id="KW-1133">Transmembrane helix</keyword>
<dbReference type="InterPro" id="IPR003362">
    <property type="entry name" value="Bact_transf"/>
</dbReference>
<keyword evidence="4 7" id="KW-0812">Transmembrane</keyword>
<dbReference type="GO" id="GO:0016020">
    <property type="term" value="C:membrane"/>
    <property type="evidence" value="ECO:0007669"/>
    <property type="project" value="UniProtKB-SubCell"/>
</dbReference>
<comment type="subcellular location">
    <subcellularLocation>
        <location evidence="1">Membrane</location>
        <topology evidence="1">Multi-pass membrane protein</topology>
    </subcellularLocation>
</comment>
<comment type="similarity">
    <text evidence="2">Belongs to the bacterial sugar transferase family.</text>
</comment>
<dbReference type="PANTHER" id="PTHR30576:SF0">
    <property type="entry name" value="UNDECAPRENYL-PHOSPHATE N-ACETYLGALACTOSAMINYL 1-PHOSPHATE TRANSFERASE-RELATED"/>
    <property type="match status" value="1"/>
</dbReference>
<keyword evidence="6 7" id="KW-0472">Membrane</keyword>
<evidence type="ECO:0000256" key="2">
    <source>
        <dbReference type="ARBA" id="ARBA00006464"/>
    </source>
</evidence>
<evidence type="ECO:0000256" key="7">
    <source>
        <dbReference type="SAM" id="Phobius"/>
    </source>
</evidence>
<dbReference type="PANTHER" id="PTHR30576">
    <property type="entry name" value="COLANIC BIOSYNTHESIS UDP-GLUCOSE LIPID CARRIER TRANSFERASE"/>
    <property type="match status" value="1"/>
</dbReference>
<dbReference type="GO" id="GO:0016780">
    <property type="term" value="F:phosphotransferase activity, for other substituted phosphate groups"/>
    <property type="evidence" value="ECO:0007669"/>
    <property type="project" value="TreeGrafter"/>
</dbReference>
<dbReference type="NCBIfam" id="TIGR03025">
    <property type="entry name" value="EPS_sugtrans"/>
    <property type="match status" value="1"/>
</dbReference>
<feature type="domain" description="Bacterial sugar transferase" evidence="8">
    <location>
        <begin position="270"/>
        <end position="451"/>
    </location>
</feature>
<proteinExistence type="inferred from homology"/>
<gene>
    <name evidence="9" type="ORF">FRY98_20245</name>
</gene>
<dbReference type="EMBL" id="VSDO01000004">
    <property type="protein sequence ID" value="TYA11477.1"/>
    <property type="molecule type" value="Genomic_DNA"/>
</dbReference>
<evidence type="ECO:0000256" key="3">
    <source>
        <dbReference type="ARBA" id="ARBA00022679"/>
    </source>
</evidence>
<evidence type="ECO:0000313" key="9">
    <source>
        <dbReference type="EMBL" id="TYA11477.1"/>
    </source>
</evidence>
<evidence type="ECO:0000313" key="10">
    <source>
        <dbReference type="Proteomes" id="UP000325218"/>
    </source>
</evidence>
<feature type="transmembrane region" description="Helical" evidence="7">
    <location>
        <begin position="50"/>
        <end position="70"/>
    </location>
</feature>
<dbReference type="AlphaFoldDB" id="A0A5D0CRR4"/>
<comment type="caution">
    <text evidence="9">The sequence shown here is derived from an EMBL/GenBank/DDBJ whole genome shotgun (WGS) entry which is preliminary data.</text>
</comment>
<organism evidence="9 10">
    <name type="scientific">Paenibacillus faecis</name>
    <dbReference type="NCBI Taxonomy" id="862114"/>
    <lineage>
        <taxon>Bacteria</taxon>
        <taxon>Bacillati</taxon>
        <taxon>Bacillota</taxon>
        <taxon>Bacilli</taxon>
        <taxon>Bacillales</taxon>
        <taxon>Paenibacillaceae</taxon>
        <taxon>Paenibacillus</taxon>
    </lineage>
</organism>
<name>A0A5D0CRR4_9BACL</name>
<dbReference type="Pfam" id="PF02397">
    <property type="entry name" value="Bac_transf"/>
    <property type="match status" value="1"/>
</dbReference>
<evidence type="ECO:0000256" key="4">
    <source>
        <dbReference type="ARBA" id="ARBA00022692"/>
    </source>
</evidence>
<evidence type="ECO:0000256" key="1">
    <source>
        <dbReference type="ARBA" id="ARBA00004141"/>
    </source>
</evidence>
<feature type="transmembrane region" description="Helical" evidence="7">
    <location>
        <begin position="275"/>
        <end position="296"/>
    </location>
</feature>
<dbReference type="Proteomes" id="UP000325218">
    <property type="component" value="Unassembled WGS sequence"/>
</dbReference>
<feature type="transmembrane region" description="Helical" evidence="7">
    <location>
        <begin position="108"/>
        <end position="127"/>
    </location>
</feature>
<sequence length="505" mass="55282">MEGKRLIKSMRTKGPGAGLIFLDGLWIYASWAAAFRLAPGGEAASREEVLLLISWTGLVTLLVFYLFNLYDATGRQKPAHVLWNLFLSHIAVAAGAVLLHGMLRPEAVLHPVITVSLSLQLLLSFGFRMSRFLLGWRRSRGKKTALLTGIREEDLECARKLVRSGRPWLEIRSVMRTGGEGGAGGRPPSLNRRLEALLLDGIEVLLIGPGVPPALRQEAVRLAGVLGVEVLMVPEFLDLSVRGAELQQLDDQLLYSLRPPGLTRTERFIKRGADLGLAALLLIAASPLMLLLFAAVPLTSKGRALYVQERLGLRGRPFPLLKFRSMVDRAEASTGPVLAGDGDERITRLGRLLRATRLDELPQLINVLLGHMSLVGPRPEREHFVSRFSAELPHYNDRMAVKPGLTGYAQVMACYATTAADKLRYDLAYIHNYSLLLDLKILAQTIRVVLQREQAKGVSGASPVSPAAAAYDPAGVSAEIGAAAFRDSRGTVRIPPDNVYPFPHR</sequence>
<keyword evidence="3 9" id="KW-0808">Transferase</keyword>
<feature type="transmembrane region" description="Helical" evidence="7">
    <location>
        <begin position="82"/>
        <end position="102"/>
    </location>
</feature>
<dbReference type="OrthoDB" id="9808602at2"/>
<evidence type="ECO:0000259" key="8">
    <source>
        <dbReference type="Pfam" id="PF02397"/>
    </source>
</evidence>
<evidence type="ECO:0000256" key="6">
    <source>
        <dbReference type="ARBA" id="ARBA00023136"/>
    </source>
</evidence>